<proteinExistence type="predicted"/>
<organism evidence="5 6">
    <name type="scientific">Oedothorax gibbosus</name>
    <dbReference type="NCBI Taxonomy" id="931172"/>
    <lineage>
        <taxon>Eukaryota</taxon>
        <taxon>Metazoa</taxon>
        <taxon>Ecdysozoa</taxon>
        <taxon>Arthropoda</taxon>
        <taxon>Chelicerata</taxon>
        <taxon>Arachnida</taxon>
        <taxon>Araneae</taxon>
        <taxon>Araneomorphae</taxon>
        <taxon>Entelegynae</taxon>
        <taxon>Araneoidea</taxon>
        <taxon>Linyphiidae</taxon>
        <taxon>Erigoninae</taxon>
        <taxon>Oedothorax</taxon>
    </lineage>
</organism>
<dbReference type="InterPro" id="IPR042292">
    <property type="entry name" value="ARL15"/>
</dbReference>
<dbReference type="InterPro" id="IPR027417">
    <property type="entry name" value="P-loop_NTPase"/>
</dbReference>
<evidence type="ECO:0000256" key="1">
    <source>
        <dbReference type="ARBA" id="ARBA00022741"/>
    </source>
</evidence>
<dbReference type="Pfam" id="PF00025">
    <property type="entry name" value="Arf"/>
    <property type="match status" value="1"/>
</dbReference>
<dbReference type="SMART" id="SM00177">
    <property type="entry name" value="ARF"/>
    <property type="match status" value="1"/>
</dbReference>
<dbReference type="GO" id="GO:0003924">
    <property type="term" value="F:GTPase activity"/>
    <property type="evidence" value="ECO:0007669"/>
    <property type="project" value="InterPro"/>
</dbReference>
<keyword evidence="1 3" id="KW-0547">Nucleotide-binding</keyword>
<dbReference type="Gene3D" id="3.40.50.300">
    <property type="entry name" value="P-loop containing nucleotide triphosphate hydrolases"/>
    <property type="match status" value="1"/>
</dbReference>
<accession>A0AAV6V4P9</accession>
<feature type="binding site" evidence="4">
    <location>
        <position position="69"/>
    </location>
    <ligand>
        <name>Mg(2+)</name>
        <dbReference type="ChEBI" id="CHEBI:18420"/>
    </ligand>
</feature>
<dbReference type="GO" id="GO:0046872">
    <property type="term" value="F:metal ion binding"/>
    <property type="evidence" value="ECO:0007669"/>
    <property type="project" value="UniProtKB-KW"/>
</dbReference>
<feature type="binding site" evidence="3">
    <location>
        <position position="91"/>
    </location>
    <ligand>
        <name>GTP</name>
        <dbReference type="ChEBI" id="CHEBI:37565"/>
    </ligand>
</feature>
<dbReference type="InterPro" id="IPR006689">
    <property type="entry name" value="Small_GTPase_ARF/SAR"/>
</dbReference>
<dbReference type="GO" id="GO:0005525">
    <property type="term" value="F:GTP binding"/>
    <property type="evidence" value="ECO:0007669"/>
    <property type="project" value="UniProtKB-KW"/>
</dbReference>
<keyword evidence="4" id="KW-0479">Metal-binding</keyword>
<comment type="caution">
    <text evidence="5">The sequence shown here is derived from an EMBL/GenBank/DDBJ whole genome shotgun (WGS) entry which is preliminary data.</text>
</comment>
<keyword evidence="4" id="KW-0460">Magnesium</keyword>
<gene>
    <name evidence="5" type="ORF">JTE90_008789</name>
</gene>
<protein>
    <recommendedName>
        <fullName evidence="7">ADP-ribosylation factor-like protein 15</fullName>
    </recommendedName>
</protein>
<keyword evidence="2 3" id="KW-0342">GTP-binding</keyword>
<dbReference type="Proteomes" id="UP000827092">
    <property type="component" value="Unassembled WGS sequence"/>
</dbReference>
<dbReference type="EMBL" id="JAFNEN010000153">
    <property type="protein sequence ID" value="KAG8191725.1"/>
    <property type="molecule type" value="Genomic_DNA"/>
</dbReference>
<evidence type="ECO:0000313" key="6">
    <source>
        <dbReference type="Proteomes" id="UP000827092"/>
    </source>
</evidence>
<dbReference type="SUPFAM" id="SSF52540">
    <property type="entry name" value="P-loop containing nucleoside triphosphate hydrolases"/>
    <property type="match status" value="1"/>
</dbReference>
<dbReference type="PANTHER" id="PTHR46693">
    <property type="entry name" value="ADP-RIBOSYLATION FACTOR-LIKE PROTEIN 15"/>
    <property type="match status" value="1"/>
</dbReference>
<feature type="binding site" evidence="3">
    <location>
        <begin position="45"/>
        <end position="52"/>
    </location>
    <ligand>
        <name>GTP</name>
        <dbReference type="ChEBI" id="CHEBI:37565"/>
    </ligand>
</feature>
<reference evidence="5 6" key="1">
    <citation type="journal article" date="2022" name="Nat. Ecol. Evol.">
        <title>A masculinizing supergene underlies an exaggerated male reproductive morph in a spider.</title>
        <authorList>
            <person name="Hendrickx F."/>
            <person name="De Corte Z."/>
            <person name="Sonet G."/>
            <person name="Van Belleghem S.M."/>
            <person name="Kostlbacher S."/>
            <person name="Vangestel C."/>
        </authorList>
    </citation>
    <scope>NUCLEOTIDE SEQUENCE [LARGE SCALE GENOMIC DNA]</scope>
    <source>
        <strain evidence="5">W744_W776</strain>
    </source>
</reference>
<evidence type="ECO:0000256" key="4">
    <source>
        <dbReference type="PIRSR" id="PIRSR606689-2"/>
    </source>
</evidence>
<keyword evidence="6" id="KW-1185">Reference proteome</keyword>
<dbReference type="PROSITE" id="PS51417">
    <property type="entry name" value="ARF"/>
    <property type="match status" value="1"/>
</dbReference>
<sequence>MPKILENVQIGFVACRIGMRKCWQWLSCYRPVIIIKDQYQVLCLGLKGSGKTTALASLVGEPISNVEPTTGFNIKTLPLKDTVVDIKELGGGEVVRQFWSKYYEGQHGLLYVIDAAANEELLKEAVKILHEVVSNSFFKGVPCVILATHQDVKGSRTSQEISQLFSDTLHGRKWQVHMKLNNQENIFFVFRKVTAHGLIRPLMKTE</sequence>
<name>A0AAV6V4P9_9ARAC</name>
<dbReference type="PRINTS" id="PR00328">
    <property type="entry name" value="SAR1GTPBP"/>
</dbReference>
<evidence type="ECO:0008006" key="7">
    <source>
        <dbReference type="Google" id="ProtNLM"/>
    </source>
</evidence>
<evidence type="ECO:0000256" key="2">
    <source>
        <dbReference type="ARBA" id="ARBA00023134"/>
    </source>
</evidence>
<dbReference type="PANTHER" id="PTHR46693:SF1">
    <property type="entry name" value="ADP-RIBOSYLATION FACTOR-LIKE PROTEIN 15"/>
    <property type="match status" value="1"/>
</dbReference>
<feature type="binding site" evidence="4">
    <location>
        <position position="52"/>
    </location>
    <ligand>
        <name>Mg(2+)</name>
        <dbReference type="ChEBI" id="CHEBI:18420"/>
    </ligand>
</feature>
<dbReference type="AlphaFoldDB" id="A0AAV6V4P9"/>
<evidence type="ECO:0000313" key="5">
    <source>
        <dbReference type="EMBL" id="KAG8191725.1"/>
    </source>
</evidence>
<evidence type="ECO:0000256" key="3">
    <source>
        <dbReference type="PIRSR" id="PIRSR606689-1"/>
    </source>
</evidence>